<dbReference type="AntiFam" id="ANF00051">
    <property type="entry name" value="Translation of DNA tandem repeat"/>
</dbReference>
<accession>A0A0M4MXN4</accession>
<dbReference type="EMBL" id="CP012603">
    <property type="protein sequence ID" value="ALE41446.1"/>
    <property type="molecule type" value="Genomic_DNA"/>
</dbReference>
<reference evidence="1 2" key="1">
    <citation type="journal article" date="2015" name="Genome Announc.">
        <title>Whole-Genome Sequence of Leptospira interrogans Serovar Hardjo Subtype Hardjoprajitno Strain Norma, Isolated from Cattle in a Leptospirosis Outbreak in Brazil.</title>
        <authorList>
            <person name="Cosate M.R."/>
            <person name="Soares S.C."/>
            <person name="Mendes T.A."/>
            <person name="Raittz R.T."/>
            <person name="Moreira E.C."/>
            <person name="Leite R."/>
            <person name="Fernandes G.R."/>
            <person name="Haddad J.P."/>
            <person name="Ortega J.M."/>
        </authorList>
    </citation>
    <scope>NUCLEOTIDE SEQUENCE [LARGE SCALE GENOMIC DNA]</scope>
    <source>
        <strain evidence="1 2">Norma</strain>
    </source>
</reference>
<protein>
    <submittedName>
        <fullName evidence="1">Uncharacterized protein</fullName>
    </submittedName>
</protein>
<dbReference type="Proteomes" id="UP000056502">
    <property type="component" value="Chromosome I"/>
</dbReference>
<dbReference type="AlphaFoldDB" id="A0A0M4MXN4"/>
<sequence length="37" mass="4458">MWKLLQITTLQINSKIVGIHIFRKFLLVLLRRTHVNL</sequence>
<proteinExistence type="predicted"/>
<dbReference type="PATRIC" id="fig|1279460.3.peg.4413"/>
<name>A0A0M4MXN4_LEPIR</name>
<evidence type="ECO:0000313" key="1">
    <source>
        <dbReference type="EMBL" id="ALE41446.1"/>
    </source>
</evidence>
<evidence type="ECO:0000313" key="2">
    <source>
        <dbReference type="Proteomes" id="UP000056502"/>
    </source>
</evidence>
<organism evidence="1">
    <name type="scientific">Leptospira interrogans serovar Hardjo str. Norma</name>
    <dbReference type="NCBI Taxonomy" id="1279460"/>
    <lineage>
        <taxon>Bacteria</taxon>
        <taxon>Pseudomonadati</taxon>
        <taxon>Spirochaetota</taxon>
        <taxon>Spirochaetia</taxon>
        <taxon>Leptospirales</taxon>
        <taxon>Leptospiraceae</taxon>
        <taxon>Leptospira</taxon>
    </lineage>
</organism>
<gene>
    <name evidence="1" type="ORF">G436_4313</name>
</gene>